<organism evidence="2">
    <name type="scientific">Tetraodon nigroviridis</name>
    <name type="common">Spotted green pufferfish</name>
    <name type="synonym">Chelonodon nigroviridis</name>
    <dbReference type="NCBI Taxonomy" id="99883"/>
    <lineage>
        <taxon>Eukaryota</taxon>
        <taxon>Metazoa</taxon>
        <taxon>Chordata</taxon>
        <taxon>Craniata</taxon>
        <taxon>Vertebrata</taxon>
        <taxon>Euteleostomi</taxon>
        <taxon>Actinopterygii</taxon>
        <taxon>Neopterygii</taxon>
        <taxon>Teleostei</taxon>
        <taxon>Neoteleostei</taxon>
        <taxon>Acanthomorphata</taxon>
        <taxon>Eupercaria</taxon>
        <taxon>Tetraodontiformes</taxon>
        <taxon>Tetradontoidea</taxon>
        <taxon>Tetraodontidae</taxon>
        <taxon>Tetraodon</taxon>
    </lineage>
</organism>
<feature type="compositionally biased region" description="Polar residues" evidence="1">
    <location>
        <begin position="163"/>
        <end position="173"/>
    </location>
</feature>
<dbReference type="KEGG" id="tng:GSTEN00032451G001"/>
<dbReference type="OrthoDB" id="8964650at2759"/>
<feature type="region of interest" description="Disordered" evidence="1">
    <location>
        <begin position="14"/>
        <end position="48"/>
    </location>
</feature>
<dbReference type="EMBL" id="CAAE01015019">
    <property type="protein sequence ID" value="CAG10730.1"/>
    <property type="molecule type" value="Genomic_DNA"/>
</dbReference>
<proteinExistence type="predicted"/>
<reference evidence="2" key="2">
    <citation type="submission" date="2004-02" db="EMBL/GenBank/DDBJ databases">
        <authorList>
            <consortium name="Genoscope"/>
            <consortium name="Whitehead Institute Centre for Genome Research"/>
        </authorList>
    </citation>
    <scope>NUCLEOTIDE SEQUENCE</scope>
</reference>
<sequence>MDFIAMKRSQLYGLANNPYSSPQQPGGTPYPPSQPYNSPPPHRYPMTMQGRSQMAMGGMQYTQQQVAPYGQQGMGGYNQPQQTGQQGPPTYFSPPQQTPQGPAQGAYLQPRPPPQQQVQNQRRQISDQRSTDRAISALLSWPALTRDHGRRAARPHSDPRSGSCFSRQSNSYEHSPPYTPSKHVRCDQVQSCYITSREERTHWCPIGHEAQQDTYGARGPAPGNSGKANLEDGVSHDRPSSLPLAFVLKGSEAAATMHHALSHTSPPTPTEEHMHVAEIWTSLAEWKGGLRGQGKTSVMERNIAARHLNRELLPETYKWRPESFFRRPSAGEKAETAKQRLEQKSALLLSLCTQGSGGVLAIADPYRWVSQNNHFHIARGLFARSAE</sequence>
<feature type="region of interest" description="Disordered" evidence="1">
    <location>
        <begin position="213"/>
        <end position="237"/>
    </location>
</feature>
<name>Q4RLK2_TETNG</name>
<reference evidence="2" key="1">
    <citation type="journal article" date="2004" name="Nature">
        <title>Genome duplication in the teleost fish Tetraodon nigroviridis reveals the early vertebrate proto-karyotype.</title>
        <authorList>
            <person name="Jaillon O."/>
            <person name="Aury J.-M."/>
            <person name="Brunet F."/>
            <person name="Petit J.-L."/>
            <person name="Stange-Thomann N."/>
            <person name="Mauceli E."/>
            <person name="Bouneau L."/>
            <person name="Fischer C."/>
            <person name="Ozouf-Costaz C."/>
            <person name="Bernot A."/>
            <person name="Nicaud S."/>
            <person name="Jaffe D."/>
            <person name="Fisher S."/>
            <person name="Lutfalla G."/>
            <person name="Dossat C."/>
            <person name="Segurens B."/>
            <person name="Dasilva C."/>
            <person name="Salanoubat M."/>
            <person name="Levy M."/>
            <person name="Boudet N."/>
            <person name="Castellano S."/>
            <person name="Anthouard V."/>
            <person name="Jubin C."/>
            <person name="Castelli V."/>
            <person name="Katinka M."/>
            <person name="Vacherie B."/>
            <person name="Biemont C."/>
            <person name="Skalli Z."/>
            <person name="Cattolico L."/>
            <person name="Poulain J."/>
            <person name="De Berardinis V."/>
            <person name="Cruaud C."/>
            <person name="Duprat S."/>
            <person name="Brottier P."/>
            <person name="Coutanceau J.-P."/>
            <person name="Gouzy J."/>
            <person name="Parra G."/>
            <person name="Lardier G."/>
            <person name="Chapple C."/>
            <person name="McKernan K.J."/>
            <person name="McEwan P."/>
            <person name="Bosak S."/>
            <person name="Kellis M."/>
            <person name="Volff J.-N."/>
            <person name="Guigo R."/>
            <person name="Zody M.C."/>
            <person name="Mesirov J."/>
            <person name="Lindblad-Toh K."/>
            <person name="Birren B."/>
            <person name="Nusbaum C."/>
            <person name="Kahn D."/>
            <person name="Robinson-Rechavi M."/>
            <person name="Laudet V."/>
            <person name="Schachter V."/>
            <person name="Quetier F."/>
            <person name="Saurin W."/>
            <person name="Scarpelli C."/>
            <person name="Wincker P."/>
            <person name="Lander E.S."/>
            <person name="Weissenbach J."/>
            <person name="Roest Crollius H."/>
        </authorList>
    </citation>
    <scope>NUCLEOTIDE SEQUENCE [LARGE SCALE GENOMIC DNA]</scope>
</reference>
<gene>
    <name evidence="2" type="ORF">GSTENG00032451001</name>
</gene>
<feature type="compositionally biased region" description="Low complexity" evidence="1">
    <location>
        <begin position="79"/>
        <end position="106"/>
    </location>
</feature>
<dbReference type="AlphaFoldDB" id="Q4RLK2"/>
<feature type="region of interest" description="Disordered" evidence="1">
    <location>
        <begin position="69"/>
        <end position="183"/>
    </location>
</feature>
<comment type="caution">
    <text evidence="2">The sequence shown here is derived from an EMBL/GenBank/DDBJ whole genome shotgun (WGS) entry which is preliminary data.</text>
</comment>
<protein>
    <submittedName>
        <fullName evidence="2">(spotted green pufferfish) hypothetical protein</fullName>
    </submittedName>
</protein>
<evidence type="ECO:0000313" key="2">
    <source>
        <dbReference type="EMBL" id="CAG10730.1"/>
    </source>
</evidence>
<evidence type="ECO:0000256" key="1">
    <source>
        <dbReference type="SAM" id="MobiDB-lite"/>
    </source>
</evidence>
<feature type="compositionally biased region" description="Pro residues" evidence="1">
    <location>
        <begin position="28"/>
        <end position="43"/>
    </location>
</feature>
<accession>Q4RLK2</accession>
<feature type="compositionally biased region" description="Polar residues" evidence="1">
    <location>
        <begin position="17"/>
        <end position="26"/>
    </location>
</feature>